<dbReference type="SUPFAM" id="SSF56112">
    <property type="entry name" value="Protein kinase-like (PK-like)"/>
    <property type="match status" value="1"/>
</dbReference>
<comment type="caution">
    <text evidence="11">The sequence shown here is derived from an EMBL/GenBank/DDBJ whole genome shotgun (WGS) entry which is preliminary data.</text>
</comment>
<dbReference type="InterPro" id="IPR011009">
    <property type="entry name" value="Kinase-like_dom_sf"/>
</dbReference>
<dbReference type="AlphaFoldDB" id="A0AAD8SP29"/>
<dbReference type="GO" id="GO:0004672">
    <property type="term" value="F:protein kinase activity"/>
    <property type="evidence" value="ECO:0007669"/>
    <property type="project" value="InterPro"/>
</dbReference>
<dbReference type="Gene3D" id="1.10.510.10">
    <property type="entry name" value="Transferase(Phosphotransferase) domain 1"/>
    <property type="match status" value="1"/>
</dbReference>
<comment type="subcellular location">
    <subcellularLocation>
        <location evidence="1">Membrane</location>
        <topology evidence="1">Single-pass membrane protein</topology>
    </subcellularLocation>
</comment>
<dbReference type="PANTHER" id="PTHR47986">
    <property type="entry name" value="OSJNBA0070M12.3 PROTEIN"/>
    <property type="match status" value="1"/>
</dbReference>
<dbReference type="InterPro" id="IPR000719">
    <property type="entry name" value="Prot_kinase_dom"/>
</dbReference>
<evidence type="ECO:0000256" key="3">
    <source>
        <dbReference type="ARBA" id="ARBA00022692"/>
    </source>
</evidence>
<evidence type="ECO:0000256" key="6">
    <source>
        <dbReference type="ARBA" id="ARBA00022989"/>
    </source>
</evidence>
<dbReference type="GO" id="GO:0016020">
    <property type="term" value="C:membrane"/>
    <property type="evidence" value="ECO:0007669"/>
    <property type="project" value="UniProtKB-SubCell"/>
</dbReference>
<evidence type="ECO:0000256" key="8">
    <source>
        <dbReference type="ARBA" id="ARBA00023170"/>
    </source>
</evidence>
<evidence type="ECO:0000256" key="4">
    <source>
        <dbReference type="ARBA" id="ARBA00022729"/>
    </source>
</evidence>
<dbReference type="InterPro" id="IPR001245">
    <property type="entry name" value="Ser-Thr/Tyr_kinase_cat_dom"/>
</dbReference>
<evidence type="ECO:0000313" key="12">
    <source>
        <dbReference type="Proteomes" id="UP001231189"/>
    </source>
</evidence>
<dbReference type="Proteomes" id="UP001231189">
    <property type="component" value="Unassembled WGS sequence"/>
</dbReference>
<keyword evidence="9" id="KW-0325">Glycoprotein</keyword>
<evidence type="ECO:0000256" key="2">
    <source>
        <dbReference type="ARBA" id="ARBA00022614"/>
    </source>
</evidence>
<dbReference type="PANTHER" id="PTHR47986:SF29">
    <property type="entry name" value="RECEPTOR PROTEIN KINASE TMK1"/>
    <property type="match status" value="1"/>
</dbReference>
<protein>
    <recommendedName>
        <fullName evidence="10">Protein kinase domain-containing protein</fullName>
    </recommendedName>
</protein>
<keyword evidence="5" id="KW-0677">Repeat</keyword>
<keyword evidence="2" id="KW-0433">Leucine-rich repeat</keyword>
<evidence type="ECO:0000256" key="7">
    <source>
        <dbReference type="ARBA" id="ARBA00023136"/>
    </source>
</evidence>
<organism evidence="11 12">
    <name type="scientific">Lolium multiflorum</name>
    <name type="common">Italian ryegrass</name>
    <name type="synonym">Lolium perenne subsp. multiflorum</name>
    <dbReference type="NCBI Taxonomy" id="4521"/>
    <lineage>
        <taxon>Eukaryota</taxon>
        <taxon>Viridiplantae</taxon>
        <taxon>Streptophyta</taxon>
        <taxon>Embryophyta</taxon>
        <taxon>Tracheophyta</taxon>
        <taxon>Spermatophyta</taxon>
        <taxon>Magnoliopsida</taxon>
        <taxon>Liliopsida</taxon>
        <taxon>Poales</taxon>
        <taxon>Poaceae</taxon>
        <taxon>BOP clade</taxon>
        <taxon>Pooideae</taxon>
        <taxon>Poodae</taxon>
        <taxon>Poeae</taxon>
        <taxon>Poeae Chloroplast Group 2 (Poeae type)</taxon>
        <taxon>Loliodinae</taxon>
        <taxon>Loliinae</taxon>
        <taxon>Lolium</taxon>
    </lineage>
</organism>
<evidence type="ECO:0000256" key="1">
    <source>
        <dbReference type="ARBA" id="ARBA00004167"/>
    </source>
</evidence>
<keyword evidence="7" id="KW-0472">Membrane</keyword>
<gene>
    <name evidence="11" type="ORF">QYE76_048927</name>
</gene>
<name>A0AAD8SP29_LOLMU</name>
<evidence type="ECO:0000313" key="11">
    <source>
        <dbReference type="EMBL" id="KAK1660768.1"/>
    </source>
</evidence>
<keyword evidence="8" id="KW-0675">Receptor</keyword>
<accession>A0AAD8SP29</accession>
<sequence>MESGVMGNKGLNEFKSEIYVPTKLRHRNLVSLLGYFLDGNERILVYEYMPHGPVSQHLFERKEHNSQPLEWKKRLSTALDVARGVEYLHSLAPSISGDKTLLALSDTLPRSMQVD</sequence>
<keyword evidence="6" id="KW-1133">Transmembrane helix</keyword>
<evidence type="ECO:0000256" key="5">
    <source>
        <dbReference type="ARBA" id="ARBA00022737"/>
    </source>
</evidence>
<dbReference type="EMBL" id="JAUUTY010000003">
    <property type="protein sequence ID" value="KAK1660768.1"/>
    <property type="molecule type" value="Genomic_DNA"/>
</dbReference>
<keyword evidence="12" id="KW-1185">Reference proteome</keyword>
<proteinExistence type="predicted"/>
<dbReference type="Pfam" id="PF07714">
    <property type="entry name" value="PK_Tyr_Ser-Thr"/>
    <property type="match status" value="1"/>
</dbReference>
<evidence type="ECO:0000259" key="10">
    <source>
        <dbReference type="PROSITE" id="PS50011"/>
    </source>
</evidence>
<keyword evidence="3" id="KW-0812">Transmembrane</keyword>
<dbReference type="InterPro" id="IPR052422">
    <property type="entry name" value="Auxin_Ser/Thr_Kinase"/>
</dbReference>
<reference evidence="11" key="1">
    <citation type="submission" date="2023-07" db="EMBL/GenBank/DDBJ databases">
        <title>A chromosome-level genome assembly of Lolium multiflorum.</title>
        <authorList>
            <person name="Chen Y."/>
            <person name="Copetti D."/>
            <person name="Kolliker R."/>
            <person name="Studer B."/>
        </authorList>
    </citation>
    <scope>NUCLEOTIDE SEQUENCE</scope>
    <source>
        <strain evidence="11">02402/16</strain>
        <tissue evidence="11">Leaf</tissue>
    </source>
</reference>
<feature type="domain" description="Protein kinase" evidence="10">
    <location>
        <begin position="1"/>
        <end position="115"/>
    </location>
</feature>
<dbReference type="GO" id="GO:0005524">
    <property type="term" value="F:ATP binding"/>
    <property type="evidence" value="ECO:0007669"/>
    <property type="project" value="InterPro"/>
</dbReference>
<evidence type="ECO:0000256" key="9">
    <source>
        <dbReference type="ARBA" id="ARBA00023180"/>
    </source>
</evidence>
<keyword evidence="4" id="KW-0732">Signal</keyword>
<dbReference type="PROSITE" id="PS50011">
    <property type="entry name" value="PROTEIN_KINASE_DOM"/>
    <property type="match status" value="1"/>
</dbReference>